<name>A0A8B6BYR6_MYTGA</name>
<dbReference type="EMBL" id="UYJE01000882">
    <property type="protein sequence ID" value="VDH97242.1"/>
    <property type="molecule type" value="Genomic_DNA"/>
</dbReference>
<accession>A0A8B6BYR6</accession>
<sequence length="95" mass="11246">TDVSPYYGEIYAKRFLANAIQTNSNKRRYSDSNIYTENREAWNRDLYPVELFPRKSEVMEMQTFNPNINDTIDFHQIQHLAQEQMYFCQGIGGRG</sequence>
<dbReference type="AlphaFoldDB" id="A0A8B6BYR6"/>
<dbReference type="OrthoDB" id="1903608at2759"/>
<evidence type="ECO:0000313" key="1">
    <source>
        <dbReference type="EMBL" id="VDH97242.1"/>
    </source>
</evidence>
<gene>
    <name evidence="1" type="ORF">MGAL_10B077342</name>
</gene>
<feature type="non-terminal residue" evidence="1">
    <location>
        <position position="1"/>
    </location>
</feature>
<organism evidence="1 2">
    <name type="scientific">Mytilus galloprovincialis</name>
    <name type="common">Mediterranean mussel</name>
    <dbReference type="NCBI Taxonomy" id="29158"/>
    <lineage>
        <taxon>Eukaryota</taxon>
        <taxon>Metazoa</taxon>
        <taxon>Spiralia</taxon>
        <taxon>Lophotrochozoa</taxon>
        <taxon>Mollusca</taxon>
        <taxon>Bivalvia</taxon>
        <taxon>Autobranchia</taxon>
        <taxon>Pteriomorphia</taxon>
        <taxon>Mytilida</taxon>
        <taxon>Mytiloidea</taxon>
        <taxon>Mytilidae</taxon>
        <taxon>Mytilinae</taxon>
        <taxon>Mytilus</taxon>
    </lineage>
</organism>
<evidence type="ECO:0000313" key="2">
    <source>
        <dbReference type="Proteomes" id="UP000596742"/>
    </source>
</evidence>
<keyword evidence="2" id="KW-1185">Reference proteome</keyword>
<dbReference type="Proteomes" id="UP000596742">
    <property type="component" value="Unassembled WGS sequence"/>
</dbReference>
<proteinExistence type="predicted"/>
<comment type="caution">
    <text evidence="1">The sequence shown here is derived from an EMBL/GenBank/DDBJ whole genome shotgun (WGS) entry which is preliminary data.</text>
</comment>
<protein>
    <submittedName>
        <fullName evidence="1">Uncharacterized protein</fullName>
    </submittedName>
</protein>
<reference evidence="1" key="1">
    <citation type="submission" date="2018-11" db="EMBL/GenBank/DDBJ databases">
        <authorList>
            <person name="Alioto T."/>
            <person name="Alioto T."/>
        </authorList>
    </citation>
    <scope>NUCLEOTIDE SEQUENCE</scope>
</reference>